<organism evidence="3 4">
    <name type="scientific">Maioricimonas rarisocia</name>
    <dbReference type="NCBI Taxonomy" id="2528026"/>
    <lineage>
        <taxon>Bacteria</taxon>
        <taxon>Pseudomonadati</taxon>
        <taxon>Planctomycetota</taxon>
        <taxon>Planctomycetia</taxon>
        <taxon>Planctomycetales</taxon>
        <taxon>Planctomycetaceae</taxon>
        <taxon>Maioricimonas</taxon>
    </lineage>
</organism>
<dbReference type="CDD" id="cd00229">
    <property type="entry name" value="SGNH_hydrolase"/>
    <property type="match status" value="1"/>
</dbReference>
<dbReference type="InterPro" id="IPR036514">
    <property type="entry name" value="SGNH_hydro_sf"/>
</dbReference>
<gene>
    <name evidence="3" type="ORF">Mal4_07540</name>
</gene>
<dbReference type="InterPro" id="IPR013830">
    <property type="entry name" value="SGNH_hydro"/>
</dbReference>
<evidence type="ECO:0000256" key="1">
    <source>
        <dbReference type="SAM" id="SignalP"/>
    </source>
</evidence>
<accession>A0A517Z1W6</accession>
<dbReference type="OrthoDB" id="9815670at2"/>
<dbReference type="Pfam" id="PF13472">
    <property type="entry name" value="Lipase_GDSL_2"/>
    <property type="match status" value="1"/>
</dbReference>
<feature type="chain" id="PRO_5021997757" evidence="1">
    <location>
        <begin position="19"/>
        <end position="241"/>
    </location>
</feature>
<dbReference type="InterPro" id="IPR051532">
    <property type="entry name" value="Ester_Hydrolysis_Enzymes"/>
</dbReference>
<evidence type="ECO:0000313" key="3">
    <source>
        <dbReference type="EMBL" id="QDU36468.1"/>
    </source>
</evidence>
<keyword evidence="1" id="KW-0732">Signal</keyword>
<dbReference type="AlphaFoldDB" id="A0A517Z1W6"/>
<dbReference type="PANTHER" id="PTHR30383">
    <property type="entry name" value="THIOESTERASE 1/PROTEASE 1/LYSOPHOSPHOLIPASE L1"/>
    <property type="match status" value="1"/>
</dbReference>
<dbReference type="EMBL" id="CP036275">
    <property type="protein sequence ID" value="QDU36468.1"/>
    <property type="molecule type" value="Genomic_DNA"/>
</dbReference>
<feature type="signal peptide" evidence="1">
    <location>
        <begin position="1"/>
        <end position="18"/>
    </location>
</feature>
<dbReference type="PANTHER" id="PTHR30383:SF26">
    <property type="entry name" value="SGNH HYDROLASE-TYPE ESTERASE DOMAIN-CONTAINING PROTEIN"/>
    <property type="match status" value="1"/>
</dbReference>
<keyword evidence="3" id="KW-0378">Hydrolase</keyword>
<dbReference type="GO" id="GO:0004622">
    <property type="term" value="F:phosphatidylcholine lysophospholipase activity"/>
    <property type="evidence" value="ECO:0007669"/>
    <property type="project" value="TreeGrafter"/>
</dbReference>
<reference evidence="3 4" key="1">
    <citation type="submission" date="2019-02" db="EMBL/GenBank/DDBJ databases">
        <title>Deep-cultivation of Planctomycetes and their phenomic and genomic characterization uncovers novel biology.</title>
        <authorList>
            <person name="Wiegand S."/>
            <person name="Jogler M."/>
            <person name="Boedeker C."/>
            <person name="Pinto D."/>
            <person name="Vollmers J."/>
            <person name="Rivas-Marin E."/>
            <person name="Kohn T."/>
            <person name="Peeters S.H."/>
            <person name="Heuer A."/>
            <person name="Rast P."/>
            <person name="Oberbeckmann S."/>
            <person name="Bunk B."/>
            <person name="Jeske O."/>
            <person name="Meyerdierks A."/>
            <person name="Storesund J.E."/>
            <person name="Kallscheuer N."/>
            <person name="Luecker S."/>
            <person name="Lage O.M."/>
            <person name="Pohl T."/>
            <person name="Merkel B.J."/>
            <person name="Hornburger P."/>
            <person name="Mueller R.-W."/>
            <person name="Bruemmer F."/>
            <person name="Labrenz M."/>
            <person name="Spormann A.M."/>
            <person name="Op den Camp H."/>
            <person name="Overmann J."/>
            <person name="Amann R."/>
            <person name="Jetten M.S.M."/>
            <person name="Mascher T."/>
            <person name="Medema M.H."/>
            <person name="Devos D.P."/>
            <person name="Kaster A.-K."/>
            <person name="Ovreas L."/>
            <person name="Rohde M."/>
            <person name="Galperin M.Y."/>
            <person name="Jogler C."/>
        </authorList>
    </citation>
    <scope>NUCLEOTIDE SEQUENCE [LARGE SCALE GENOMIC DNA]</scope>
    <source>
        <strain evidence="3 4">Mal4</strain>
    </source>
</reference>
<proteinExistence type="predicted"/>
<dbReference type="SUPFAM" id="SSF52266">
    <property type="entry name" value="SGNH hydrolase"/>
    <property type="match status" value="1"/>
</dbReference>
<feature type="domain" description="SGNH hydrolase-type esterase" evidence="2">
    <location>
        <begin position="51"/>
        <end position="219"/>
    </location>
</feature>
<protein>
    <submittedName>
        <fullName evidence="3">GDSL-like Lipase/Acylhydrolase</fullName>
    </submittedName>
</protein>
<dbReference type="Proteomes" id="UP000320496">
    <property type="component" value="Chromosome"/>
</dbReference>
<dbReference type="KEGG" id="mri:Mal4_07540"/>
<keyword evidence="4" id="KW-1185">Reference proteome</keyword>
<evidence type="ECO:0000313" key="4">
    <source>
        <dbReference type="Proteomes" id="UP000320496"/>
    </source>
</evidence>
<evidence type="ECO:0000259" key="2">
    <source>
        <dbReference type="Pfam" id="PF13472"/>
    </source>
</evidence>
<sequence length="241" mass="26410" precursor="true">MFRFLVTASCLVATVSLAGPLAAQQQARRRPPNPAFAKVEDKPGLPRVLLIGDSISIGYTVAVREKLEGEANVHRIPVNGGPTTRGVDQIDAWLGDSEWDVIHFNWGLHDLKYINDKGQLVDPDKGHQQVSLADYEKNLRELVKRLQQTGAQLIWCATTPVPPGAKGRVPGDEVKYNDVAAKVMQEMGVEINDLYAYAKPRLSEIQRPANVHFSPAGSAVLAEQVASSIREALKAQKQNES</sequence>
<dbReference type="Gene3D" id="3.40.50.1110">
    <property type="entry name" value="SGNH hydrolase"/>
    <property type="match status" value="1"/>
</dbReference>
<dbReference type="RefSeq" id="WP_145367126.1">
    <property type="nucleotide sequence ID" value="NZ_CP036275.1"/>
</dbReference>
<name>A0A517Z1W6_9PLAN</name>